<keyword evidence="3" id="KW-0309">Germination</keyword>
<evidence type="ECO:0000256" key="7">
    <source>
        <dbReference type="ARBA" id="ARBA00023288"/>
    </source>
</evidence>
<sequence>MKNKIIKLIPIMIISLLLTGCWDSVEIDRKAFVSTIAIDVGEDIKARSEIINSKDNTSEESIEENNTLRVTYGFPDIRNMDSKKGTASELSITVEGYSMTDTYFKALAKSSRTLHFGHSKLLLLSEDLFKYPEVLQEVMDYIEREPSLNRTIMMTIVKGKAKDYVEVKPVTEENIDNYITSLMGNSSKNGTVAPVNLTKYIDMVKSYNSSALPVFSLENEKDIQLTGMAIIQDFTIKDYLDNNQMTDIQILRGEIGSCRKAVNKEGHNIDYYIKNVDRDLHIDYEDNKLKLKYTIDTEGTLKGYYAKAESLDSEVIKEIEQQFNESMKKDFQELIDFTRNNLKVDVLDIGSDIRRFHKGIWNEVKDNWPQALENAEISIEVNNDIRNIGLSN</sequence>
<dbReference type="Gene3D" id="3.30.300.210">
    <property type="entry name" value="Nutrient germinant receptor protein C, domain 3"/>
    <property type="match status" value="1"/>
</dbReference>
<comment type="subcellular location">
    <subcellularLocation>
        <location evidence="1">Membrane</location>
        <topology evidence="1">Lipid-anchor</topology>
    </subcellularLocation>
</comment>
<evidence type="ECO:0000256" key="2">
    <source>
        <dbReference type="ARBA" id="ARBA00007886"/>
    </source>
</evidence>
<evidence type="ECO:0000256" key="5">
    <source>
        <dbReference type="ARBA" id="ARBA00023136"/>
    </source>
</evidence>
<keyword evidence="4" id="KW-0732">Signal</keyword>
<comment type="caution">
    <text evidence="10">The sequence shown here is derived from an EMBL/GenBank/DDBJ whole genome shotgun (WGS) entry which is preliminary data.</text>
</comment>
<keyword evidence="5" id="KW-0472">Membrane</keyword>
<dbReference type="AlphaFoldDB" id="A0A084J9A2"/>
<evidence type="ECO:0000259" key="9">
    <source>
        <dbReference type="Pfam" id="PF25198"/>
    </source>
</evidence>
<dbReference type="PANTHER" id="PTHR35789">
    <property type="entry name" value="SPORE GERMINATION PROTEIN B3"/>
    <property type="match status" value="1"/>
</dbReference>
<dbReference type="NCBIfam" id="TIGR02887">
    <property type="entry name" value="spore_ger_x_C"/>
    <property type="match status" value="1"/>
</dbReference>
<evidence type="ECO:0000313" key="10">
    <source>
        <dbReference type="EMBL" id="KEZ85536.1"/>
    </source>
</evidence>
<comment type="similarity">
    <text evidence="2">Belongs to the GerABKC lipoprotein family.</text>
</comment>
<organism evidence="10 11">
    <name type="scientific">Clostridium sulfidigenes</name>
    <dbReference type="NCBI Taxonomy" id="318464"/>
    <lineage>
        <taxon>Bacteria</taxon>
        <taxon>Bacillati</taxon>
        <taxon>Bacillota</taxon>
        <taxon>Clostridia</taxon>
        <taxon>Eubacteriales</taxon>
        <taxon>Clostridiaceae</taxon>
        <taxon>Clostridium</taxon>
    </lineage>
</organism>
<dbReference type="GO" id="GO:0009847">
    <property type="term" value="P:spore germination"/>
    <property type="evidence" value="ECO:0007669"/>
    <property type="project" value="InterPro"/>
</dbReference>
<dbReference type="RefSeq" id="WP_035134348.1">
    <property type="nucleotide sequence ID" value="NZ_JPMD01000034.1"/>
</dbReference>
<dbReference type="GO" id="GO:0016020">
    <property type="term" value="C:membrane"/>
    <property type="evidence" value="ECO:0007669"/>
    <property type="project" value="UniProtKB-SubCell"/>
</dbReference>
<evidence type="ECO:0000313" key="11">
    <source>
        <dbReference type="Proteomes" id="UP000028542"/>
    </source>
</evidence>
<protein>
    <submittedName>
        <fullName evidence="10">Uncharacterized protein</fullName>
    </submittedName>
</protein>
<keyword evidence="7" id="KW-0449">Lipoprotein</keyword>
<dbReference type="Proteomes" id="UP000028542">
    <property type="component" value="Unassembled WGS sequence"/>
</dbReference>
<evidence type="ECO:0000259" key="8">
    <source>
        <dbReference type="Pfam" id="PF05504"/>
    </source>
</evidence>
<dbReference type="InterPro" id="IPR046953">
    <property type="entry name" value="Spore_GerAC-like_C"/>
</dbReference>
<dbReference type="InterPro" id="IPR057336">
    <property type="entry name" value="GerAC_N"/>
</dbReference>
<evidence type="ECO:0000256" key="1">
    <source>
        <dbReference type="ARBA" id="ARBA00004635"/>
    </source>
</evidence>
<dbReference type="eggNOG" id="ENOG502Z8GN">
    <property type="taxonomic scope" value="Bacteria"/>
</dbReference>
<accession>A0A084J9A2</accession>
<reference evidence="10 11" key="1">
    <citation type="submission" date="2014-07" db="EMBL/GenBank/DDBJ databases">
        <title>Draft genome of Clostridium sulfidigenes 113A isolated from sediments associated with methane hydrate from Krishna Godavari basin.</title>
        <authorList>
            <person name="Honkalas V.S."/>
            <person name="Dabir A.P."/>
            <person name="Arora P."/>
            <person name="Dhakephalkar P.K."/>
        </authorList>
    </citation>
    <scope>NUCLEOTIDE SEQUENCE [LARGE SCALE GENOMIC DNA]</scope>
    <source>
        <strain evidence="10 11">113A</strain>
    </source>
</reference>
<dbReference type="STRING" id="318464.IO99_14205"/>
<keyword evidence="11" id="KW-1185">Reference proteome</keyword>
<evidence type="ECO:0000256" key="3">
    <source>
        <dbReference type="ARBA" id="ARBA00022544"/>
    </source>
</evidence>
<evidence type="ECO:0000256" key="6">
    <source>
        <dbReference type="ARBA" id="ARBA00023139"/>
    </source>
</evidence>
<dbReference type="EMBL" id="JPMD01000034">
    <property type="protein sequence ID" value="KEZ85536.1"/>
    <property type="molecule type" value="Genomic_DNA"/>
</dbReference>
<dbReference type="Pfam" id="PF25198">
    <property type="entry name" value="Spore_GerAC_N"/>
    <property type="match status" value="1"/>
</dbReference>
<keyword evidence="6" id="KW-0564">Palmitate</keyword>
<proteinExistence type="inferred from homology"/>
<dbReference type="InterPro" id="IPR038501">
    <property type="entry name" value="Spore_GerAC_C_sf"/>
</dbReference>
<name>A0A084J9A2_9CLOT</name>
<dbReference type="Pfam" id="PF05504">
    <property type="entry name" value="Spore_GerAC"/>
    <property type="match status" value="1"/>
</dbReference>
<evidence type="ECO:0000256" key="4">
    <source>
        <dbReference type="ARBA" id="ARBA00022729"/>
    </source>
</evidence>
<feature type="domain" description="Spore germination GerAC-like C-terminal" evidence="8">
    <location>
        <begin position="226"/>
        <end position="389"/>
    </location>
</feature>
<feature type="domain" description="Spore germination protein N-terminal" evidence="9">
    <location>
        <begin position="23"/>
        <end position="216"/>
    </location>
</feature>
<dbReference type="PANTHER" id="PTHR35789:SF1">
    <property type="entry name" value="SPORE GERMINATION PROTEIN B3"/>
    <property type="match status" value="1"/>
</dbReference>
<dbReference type="PROSITE" id="PS51257">
    <property type="entry name" value="PROKAR_LIPOPROTEIN"/>
    <property type="match status" value="1"/>
</dbReference>
<dbReference type="InterPro" id="IPR008844">
    <property type="entry name" value="Spore_GerAC-like"/>
</dbReference>
<gene>
    <name evidence="10" type="ORF">IO99_14205</name>
</gene>